<dbReference type="AlphaFoldDB" id="Q7XIN2"/>
<dbReference type="EMBL" id="AP003846">
    <property type="protein sequence ID" value="BAC79634.1"/>
    <property type="molecule type" value="Genomic_DNA"/>
</dbReference>
<evidence type="ECO:0000313" key="3">
    <source>
        <dbReference type="Proteomes" id="UP000000763"/>
    </source>
</evidence>
<reference evidence="3" key="2">
    <citation type="journal article" date="2008" name="Nucleic Acids Res.">
        <title>The rice annotation project database (RAP-DB): 2008 update.</title>
        <authorList>
            <consortium name="The rice annotation project (RAP)"/>
        </authorList>
    </citation>
    <scope>GENOME REANNOTATION</scope>
    <source>
        <strain evidence="3">cv. Nipponbare</strain>
    </source>
</reference>
<proteinExistence type="predicted"/>
<gene>
    <name evidence="2" type="primary">OJ1710_H11.134</name>
</gene>
<evidence type="ECO:0000256" key="1">
    <source>
        <dbReference type="SAM" id="MobiDB-lite"/>
    </source>
</evidence>
<evidence type="ECO:0000313" key="2">
    <source>
        <dbReference type="EMBL" id="BAC79634.1"/>
    </source>
</evidence>
<name>Q7XIN2_ORYSJ</name>
<feature type="compositionally biased region" description="Low complexity" evidence="1">
    <location>
        <begin position="65"/>
        <end position="75"/>
    </location>
</feature>
<protein>
    <submittedName>
        <fullName evidence="2">Uncharacterized protein</fullName>
    </submittedName>
</protein>
<dbReference type="Proteomes" id="UP000000763">
    <property type="component" value="Chromosome 7"/>
</dbReference>
<accession>Q7XIN2</accession>
<feature type="region of interest" description="Disordered" evidence="1">
    <location>
        <begin position="23"/>
        <end position="75"/>
    </location>
</feature>
<organism evidence="2 3">
    <name type="scientific">Oryza sativa subsp. japonica</name>
    <name type="common">Rice</name>
    <dbReference type="NCBI Taxonomy" id="39947"/>
    <lineage>
        <taxon>Eukaryota</taxon>
        <taxon>Viridiplantae</taxon>
        <taxon>Streptophyta</taxon>
        <taxon>Embryophyta</taxon>
        <taxon>Tracheophyta</taxon>
        <taxon>Spermatophyta</taxon>
        <taxon>Magnoliopsida</taxon>
        <taxon>Liliopsida</taxon>
        <taxon>Poales</taxon>
        <taxon>Poaceae</taxon>
        <taxon>BOP clade</taxon>
        <taxon>Oryzoideae</taxon>
        <taxon>Oryzeae</taxon>
        <taxon>Oryzinae</taxon>
        <taxon>Oryza</taxon>
        <taxon>Oryza sativa</taxon>
    </lineage>
</organism>
<sequence length="145" mass="14878">MGAHGPPNLWRGRNMGLGFSGVRGGQALSPTGGRASAQIRRPKQQQKVAAKPPRRVPATREHATAGRAAADQPAAAEGCQLAKTAAGEASRSTILSGSADRGQAVLHVLRFAGQGGQAGIQEFFQRGIPLRGYTTGEAVLLSGDG</sequence>
<reference evidence="3" key="1">
    <citation type="journal article" date="2005" name="Nature">
        <title>The map-based sequence of the rice genome.</title>
        <authorList>
            <consortium name="International rice genome sequencing project (IRGSP)"/>
            <person name="Matsumoto T."/>
            <person name="Wu J."/>
            <person name="Kanamori H."/>
            <person name="Katayose Y."/>
            <person name="Fujisawa M."/>
            <person name="Namiki N."/>
            <person name="Mizuno H."/>
            <person name="Yamamoto K."/>
            <person name="Antonio B.A."/>
            <person name="Baba T."/>
            <person name="Sakata K."/>
            <person name="Nagamura Y."/>
            <person name="Aoki H."/>
            <person name="Arikawa K."/>
            <person name="Arita K."/>
            <person name="Bito T."/>
            <person name="Chiden Y."/>
            <person name="Fujitsuka N."/>
            <person name="Fukunaka R."/>
            <person name="Hamada M."/>
            <person name="Harada C."/>
            <person name="Hayashi A."/>
            <person name="Hijishita S."/>
            <person name="Honda M."/>
            <person name="Hosokawa S."/>
            <person name="Ichikawa Y."/>
            <person name="Idonuma A."/>
            <person name="Iijima M."/>
            <person name="Ikeda M."/>
            <person name="Ikeno M."/>
            <person name="Ito K."/>
            <person name="Ito S."/>
            <person name="Ito T."/>
            <person name="Ito Y."/>
            <person name="Ito Y."/>
            <person name="Iwabuchi A."/>
            <person name="Kamiya K."/>
            <person name="Karasawa W."/>
            <person name="Kurita K."/>
            <person name="Katagiri S."/>
            <person name="Kikuta A."/>
            <person name="Kobayashi H."/>
            <person name="Kobayashi N."/>
            <person name="Machita K."/>
            <person name="Maehara T."/>
            <person name="Masukawa M."/>
            <person name="Mizubayashi T."/>
            <person name="Mukai Y."/>
            <person name="Nagasaki H."/>
            <person name="Nagata Y."/>
            <person name="Naito S."/>
            <person name="Nakashima M."/>
            <person name="Nakama Y."/>
            <person name="Nakamichi Y."/>
            <person name="Nakamura M."/>
            <person name="Meguro A."/>
            <person name="Negishi M."/>
            <person name="Ohta I."/>
            <person name="Ohta T."/>
            <person name="Okamoto M."/>
            <person name="Ono N."/>
            <person name="Saji S."/>
            <person name="Sakaguchi M."/>
            <person name="Sakai K."/>
            <person name="Shibata M."/>
            <person name="Shimokawa T."/>
            <person name="Song J."/>
            <person name="Takazaki Y."/>
            <person name="Terasawa K."/>
            <person name="Tsugane M."/>
            <person name="Tsuji K."/>
            <person name="Ueda S."/>
            <person name="Waki K."/>
            <person name="Yamagata H."/>
            <person name="Yamamoto M."/>
            <person name="Yamamoto S."/>
            <person name="Yamane H."/>
            <person name="Yoshiki S."/>
            <person name="Yoshihara R."/>
            <person name="Yukawa K."/>
            <person name="Zhong H."/>
            <person name="Yano M."/>
            <person name="Yuan Q."/>
            <person name="Ouyang S."/>
            <person name="Liu J."/>
            <person name="Jones K.M."/>
            <person name="Gansberger K."/>
            <person name="Moffat K."/>
            <person name="Hill J."/>
            <person name="Bera J."/>
            <person name="Fadrosh D."/>
            <person name="Jin S."/>
            <person name="Johri S."/>
            <person name="Kim M."/>
            <person name="Overton L."/>
            <person name="Reardon M."/>
            <person name="Tsitrin T."/>
            <person name="Vuong H."/>
            <person name="Weaver B."/>
            <person name="Ciecko A."/>
            <person name="Tallon L."/>
            <person name="Jackson J."/>
            <person name="Pai G."/>
            <person name="Aken S.V."/>
            <person name="Utterback T."/>
            <person name="Reidmuller S."/>
            <person name="Feldblyum T."/>
            <person name="Hsiao J."/>
            <person name="Zismann V."/>
            <person name="Iobst S."/>
            <person name="de Vazeille A.R."/>
            <person name="Buell C.R."/>
            <person name="Ying K."/>
            <person name="Li Y."/>
            <person name="Lu T."/>
            <person name="Huang Y."/>
            <person name="Zhao Q."/>
            <person name="Feng Q."/>
            <person name="Zhang L."/>
            <person name="Zhu J."/>
            <person name="Weng Q."/>
            <person name="Mu J."/>
            <person name="Lu Y."/>
            <person name="Fan D."/>
            <person name="Liu Y."/>
            <person name="Guan J."/>
            <person name="Zhang Y."/>
            <person name="Yu S."/>
            <person name="Liu X."/>
            <person name="Zhang Y."/>
            <person name="Hong G."/>
            <person name="Han B."/>
            <person name="Choisne N."/>
            <person name="Demange N."/>
            <person name="Orjeda G."/>
            <person name="Samain S."/>
            <person name="Cattolico L."/>
            <person name="Pelletier E."/>
            <person name="Couloux A."/>
            <person name="Segurens B."/>
            <person name="Wincker P."/>
            <person name="D'Hont A."/>
            <person name="Scarpelli C."/>
            <person name="Weissenbach J."/>
            <person name="Salanoubat M."/>
            <person name="Quetier F."/>
            <person name="Yu Y."/>
            <person name="Kim H.R."/>
            <person name="Rambo T."/>
            <person name="Currie J."/>
            <person name="Collura K."/>
            <person name="Luo M."/>
            <person name="Yang T."/>
            <person name="Ammiraju J.S.S."/>
            <person name="Engler F."/>
            <person name="Soderlund C."/>
            <person name="Wing R.A."/>
            <person name="Palmer L.E."/>
            <person name="de la Bastide M."/>
            <person name="Spiegel L."/>
            <person name="Nascimento L."/>
            <person name="Zutavern T."/>
            <person name="O'Shaughnessy A."/>
            <person name="Dike S."/>
            <person name="Dedhia N."/>
            <person name="Preston R."/>
            <person name="Balija V."/>
            <person name="McCombie W.R."/>
            <person name="Chow T."/>
            <person name="Chen H."/>
            <person name="Chung M."/>
            <person name="Chen C."/>
            <person name="Shaw J."/>
            <person name="Wu H."/>
            <person name="Hsiao K."/>
            <person name="Chao Y."/>
            <person name="Chu M."/>
            <person name="Cheng C."/>
            <person name="Hour A."/>
            <person name="Lee P."/>
            <person name="Lin S."/>
            <person name="Lin Y."/>
            <person name="Liou J."/>
            <person name="Liu S."/>
            <person name="Hsing Y."/>
            <person name="Raghuvanshi S."/>
            <person name="Mohanty A."/>
            <person name="Bharti A.K."/>
            <person name="Gaur A."/>
            <person name="Gupta V."/>
            <person name="Kumar D."/>
            <person name="Ravi V."/>
            <person name="Vij S."/>
            <person name="Kapur A."/>
            <person name="Khurana P."/>
            <person name="Khurana P."/>
            <person name="Khurana J.P."/>
            <person name="Tyagi A.K."/>
            <person name="Gaikwad K."/>
            <person name="Singh A."/>
            <person name="Dalal V."/>
            <person name="Srivastava S."/>
            <person name="Dixit A."/>
            <person name="Pal A.K."/>
            <person name="Ghazi I.A."/>
            <person name="Yadav M."/>
            <person name="Pandit A."/>
            <person name="Bhargava A."/>
            <person name="Sureshbabu K."/>
            <person name="Batra K."/>
            <person name="Sharma T.R."/>
            <person name="Mohapatra T."/>
            <person name="Singh N.K."/>
            <person name="Messing J."/>
            <person name="Nelson A.B."/>
            <person name="Fuks G."/>
            <person name="Kavchok S."/>
            <person name="Keizer G."/>
            <person name="Linton E."/>
            <person name="Llaca V."/>
            <person name="Song R."/>
            <person name="Tanyolac B."/>
            <person name="Young S."/>
            <person name="Ho-Il K."/>
            <person name="Hahn J.H."/>
            <person name="Sangsakoo G."/>
            <person name="Vanavichit A."/>
            <person name="de Mattos Luiz.A.T."/>
            <person name="Zimmer P.D."/>
            <person name="Malone G."/>
            <person name="Dellagostin O."/>
            <person name="de Oliveira A.C."/>
            <person name="Bevan M."/>
            <person name="Bancroft I."/>
            <person name="Minx P."/>
            <person name="Cordum H."/>
            <person name="Wilson R."/>
            <person name="Cheng Z."/>
            <person name="Jin W."/>
            <person name="Jiang J."/>
            <person name="Leong S.A."/>
            <person name="Iwama H."/>
            <person name="Gojobori T."/>
            <person name="Itoh T."/>
            <person name="Niimura Y."/>
            <person name="Fujii Y."/>
            <person name="Habara T."/>
            <person name="Sakai H."/>
            <person name="Sato Y."/>
            <person name="Wilson G."/>
            <person name="Kumar K."/>
            <person name="McCouch S."/>
            <person name="Juretic N."/>
            <person name="Hoen D."/>
            <person name="Wright S."/>
            <person name="Bruskiewich R."/>
            <person name="Bureau T."/>
            <person name="Miyao A."/>
            <person name="Hirochika H."/>
            <person name="Nishikawa T."/>
            <person name="Kadowaki K."/>
            <person name="Sugiura M."/>
            <person name="Burr B."/>
            <person name="Sasaki T."/>
        </authorList>
    </citation>
    <scope>NUCLEOTIDE SEQUENCE [LARGE SCALE GENOMIC DNA]</scope>
    <source>
        <strain evidence="3">cv. Nipponbare</strain>
    </source>
</reference>